<dbReference type="EMBL" id="JBBNAF010000006">
    <property type="protein sequence ID" value="KAK9135334.1"/>
    <property type="molecule type" value="Genomic_DNA"/>
</dbReference>
<dbReference type="AlphaFoldDB" id="A0AAP0JK84"/>
<keyword evidence="3" id="KW-1185">Reference proteome</keyword>
<evidence type="ECO:0000256" key="1">
    <source>
        <dbReference type="SAM" id="MobiDB-lite"/>
    </source>
</evidence>
<dbReference type="Proteomes" id="UP001420932">
    <property type="component" value="Unassembled WGS sequence"/>
</dbReference>
<organism evidence="2 3">
    <name type="scientific">Stephania yunnanensis</name>
    <dbReference type="NCBI Taxonomy" id="152371"/>
    <lineage>
        <taxon>Eukaryota</taxon>
        <taxon>Viridiplantae</taxon>
        <taxon>Streptophyta</taxon>
        <taxon>Embryophyta</taxon>
        <taxon>Tracheophyta</taxon>
        <taxon>Spermatophyta</taxon>
        <taxon>Magnoliopsida</taxon>
        <taxon>Ranunculales</taxon>
        <taxon>Menispermaceae</taxon>
        <taxon>Menispermoideae</taxon>
        <taxon>Cissampelideae</taxon>
        <taxon>Stephania</taxon>
    </lineage>
</organism>
<reference evidence="2 3" key="1">
    <citation type="submission" date="2024-01" db="EMBL/GenBank/DDBJ databases">
        <title>Genome assemblies of Stephania.</title>
        <authorList>
            <person name="Yang L."/>
        </authorList>
    </citation>
    <scope>NUCLEOTIDE SEQUENCE [LARGE SCALE GENOMIC DNA]</scope>
    <source>
        <strain evidence="2">YNDBR</strain>
        <tissue evidence="2">Leaf</tissue>
    </source>
</reference>
<comment type="caution">
    <text evidence="2">The sequence shown here is derived from an EMBL/GenBank/DDBJ whole genome shotgun (WGS) entry which is preliminary data.</text>
</comment>
<accession>A0AAP0JK84</accession>
<protein>
    <submittedName>
        <fullName evidence="2">Uncharacterized protein</fullName>
    </submittedName>
</protein>
<evidence type="ECO:0000313" key="3">
    <source>
        <dbReference type="Proteomes" id="UP001420932"/>
    </source>
</evidence>
<feature type="compositionally biased region" description="Polar residues" evidence="1">
    <location>
        <begin position="136"/>
        <end position="155"/>
    </location>
</feature>
<proteinExistence type="predicted"/>
<gene>
    <name evidence="2" type="ORF">Syun_014664</name>
</gene>
<feature type="region of interest" description="Disordered" evidence="1">
    <location>
        <begin position="134"/>
        <end position="155"/>
    </location>
</feature>
<name>A0AAP0JK84_9MAGN</name>
<sequence length="155" mass="17723">MSSSSRVVMALLDGDWRASLGDLVLFEEIWKWGFGFGGFWRWCSELELLSAGARAFCRHRCISPRRRPLCMSPSVPHRRRLRCPSLCGFRRCYSVGGSSGVFAIFLSLERDFILEGELLDSRLKQGQREFEEKFQKSFSQTNKVDSQSMNVGRAA</sequence>
<evidence type="ECO:0000313" key="2">
    <source>
        <dbReference type="EMBL" id="KAK9135334.1"/>
    </source>
</evidence>